<gene>
    <name evidence="1" type="ORF">BSAL_04120</name>
</gene>
<protein>
    <submittedName>
        <fullName evidence="1">Multi-copy leucine-rich repeat protein, putative</fullName>
    </submittedName>
</protein>
<name>A0A0S4IQD2_BODSA</name>
<dbReference type="AlphaFoldDB" id="A0A0S4IQD2"/>
<evidence type="ECO:0000313" key="1">
    <source>
        <dbReference type="EMBL" id="CUF95051.1"/>
    </source>
</evidence>
<sequence>MRRCLVRTWPVLGGAVAARRHTSSTDTSLPGSPLQSGMEQYLKRYTLKNKHQVFASFLPDQLLLSEMLRYVKEIDAARESVRDANAGRESEARATFEKELDAMTEEQVEDIALQYGVKDIKRPMCGMIPFKPSGDDSVRAHLAERRDVPPYRTRLLCNSGVVGSGKSVLMLHSTAAAIPILERKINKRVTVDPERRWRPLGFYVSFNTCLTATTWRDAETKNILTLIALRIAYSVLEDEQCVRRNYDAFSSEMYQLCSGNDEEDFTCIIKALRTVLKWDGPMFLAIDEFHRAFPGGNTTDIVLGLSTVCARLLDAAPKLPLPLSNVVDINDYIYERYIAASAYSAVYPVTFAAQYCRELLVQPMPTLDLQTIERLVGRDTPAMMAPHYSELFTVARGVPTNEQLLLLIHLTLLSGRPLIVLQFLRKHAKDVPGQFGHPIEALEADSMWLRRDATNVEKPVPIVSEAMCLRACELAVGLAAKNIFVGDDTTRRAFALSLALANDCIVTQVTPTRALVSPLFLDSISYHWPKGGENRNICQHLDKLSESLNKHVDFAMVLVKAGPSLIANPHEEGSRQLVEDWTRTTPVAFVDLTFRALCLRFACVFCTHTPTGKKLLTGAHSQVEQAGFLDCEFVSGPLVLVANIVNFPSMFIDAYRNFDTKSTSNGVNGACKSSYEVLQEALAKGDHFAFQPANPNNQGEDGVIFLRETSEHMCWTVLLIQNEHCWDEYKAETPDQPKKHVLDVWRGKLAHLPAVIRDTTGVKHNLRYVRMLATINPIERQMINAAMCSSDEESLEPNHEVTKRYADCAEKSQQLAAANAAFIELVESSRGRREVENAVCKWAKKNGSVKHLNAEDRATQLLHQIQRHRSRICRNRKKHYSMGSGPMIAEFLIDLDNISKWCPTVGMFVRNVLKIRELMETPTPSSWEPTTSAKNVIPTWTNKAV</sequence>
<evidence type="ECO:0000313" key="2">
    <source>
        <dbReference type="Proteomes" id="UP000051952"/>
    </source>
</evidence>
<dbReference type="VEuPathDB" id="TriTrypDB:BSAL_04120"/>
<accession>A0A0S4IQD2</accession>
<dbReference type="Proteomes" id="UP000051952">
    <property type="component" value="Unassembled WGS sequence"/>
</dbReference>
<organism evidence="1 2">
    <name type="scientific">Bodo saltans</name>
    <name type="common">Flagellated protozoan</name>
    <dbReference type="NCBI Taxonomy" id="75058"/>
    <lineage>
        <taxon>Eukaryota</taxon>
        <taxon>Discoba</taxon>
        <taxon>Euglenozoa</taxon>
        <taxon>Kinetoplastea</taxon>
        <taxon>Metakinetoplastina</taxon>
        <taxon>Eubodonida</taxon>
        <taxon>Bodonidae</taxon>
        <taxon>Bodo</taxon>
    </lineage>
</organism>
<keyword evidence="2" id="KW-1185">Reference proteome</keyword>
<dbReference type="EMBL" id="CYKH01000459">
    <property type="protein sequence ID" value="CUF95051.1"/>
    <property type="molecule type" value="Genomic_DNA"/>
</dbReference>
<proteinExistence type="predicted"/>
<reference evidence="2" key="1">
    <citation type="submission" date="2015-09" db="EMBL/GenBank/DDBJ databases">
        <authorList>
            <consortium name="Pathogen Informatics"/>
        </authorList>
    </citation>
    <scope>NUCLEOTIDE SEQUENCE [LARGE SCALE GENOMIC DNA]</scope>
    <source>
        <strain evidence="2">Lake Konstanz</strain>
    </source>
</reference>